<dbReference type="RefSeq" id="WP_198109541.1">
    <property type="nucleotide sequence ID" value="NZ_JAEDAK010000002.1"/>
</dbReference>
<proteinExistence type="predicted"/>
<keyword evidence="3" id="KW-1185">Reference proteome</keyword>
<protein>
    <submittedName>
        <fullName evidence="2">GNAT family N-acetyltransferase</fullName>
    </submittedName>
</protein>
<name>A0A931IY65_9BURK</name>
<accession>A0A931IY65</accession>
<dbReference type="SUPFAM" id="SSF55729">
    <property type="entry name" value="Acyl-CoA N-acyltransferases (Nat)"/>
    <property type="match status" value="1"/>
</dbReference>
<evidence type="ECO:0000259" key="1">
    <source>
        <dbReference type="PROSITE" id="PS51186"/>
    </source>
</evidence>
<dbReference type="PANTHER" id="PTHR43415:SF3">
    <property type="entry name" value="GNAT-FAMILY ACETYLTRANSFERASE"/>
    <property type="match status" value="1"/>
</dbReference>
<dbReference type="InterPro" id="IPR016181">
    <property type="entry name" value="Acyl_CoA_acyltransferase"/>
</dbReference>
<gene>
    <name evidence="2" type="ORF">I7X39_03275</name>
</gene>
<dbReference type="PANTHER" id="PTHR43415">
    <property type="entry name" value="SPERMIDINE N(1)-ACETYLTRANSFERASE"/>
    <property type="match status" value="1"/>
</dbReference>
<dbReference type="GO" id="GO:0016747">
    <property type="term" value="F:acyltransferase activity, transferring groups other than amino-acyl groups"/>
    <property type="evidence" value="ECO:0007669"/>
    <property type="project" value="InterPro"/>
</dbReference>
<comment type="caution">
    <text evidence="2">The sequence shown here is derived from an EMBL/GenBank/DDBJ whole genome shotgun (WGS) entry which is preliminary data.</text>
</comment>
<feature type="domain" description="N-acetyltransferase" evidence="1">
    <location>
        <begin position="7"/>
        <end position="171"/>
    </location>
</feature>
<evidence type="ECO:0000313" key="3">
    <source>
        <dbReference type="Proteomes" id="UP000613266"/>
    </source>
</evidence>
<dbReference type="InterPro" id="IPR000182">
    <property type="entry name" value="GNAT_dom"/>
</dbReference>
<evidence type="ECO:0000313" key="2">
    <source>
        <dbReference type="EMBL" id="MBH9575919.1"/>
    </source>
</evidence>
<dbReference type="PROSITE" id="PS51186">
    <property type="entry name" value="GNAT"/>
    <property type="match status" value="1"/>
</dbReference>
<organism evidence="2 3">
    <name type="scientific">Inhella proteolytica</name>
    <dbReference type="NCBI Taxonomy" id="2795029"/>
    <lineage>
        <taxon>Bacteria</taxon>
        <taxon>Pseudomonadati</taxon>
        <taxon>Pseudomonadota</taxon>
        <taxon>Betaproteobacteria</taxon>
        <taxon>Burkholderiales</taxon>
        <taxon>Sphaerotilaceae</taxon>
        <taxon>Inhella</taxon>
    </lineage>
</organism>
<sequence length="181" mass="19340">MSAAPAVRIRRIAVSDAAAIAAAFADPEMYSGTLQLPYPGEAGWRARIEGMLAPGSSDHVLVAEREGQFVGMAGLHSAGASARRRHAMHLGITIAATAQGQGVGKLLMAALTDLADNWLGVLRLELTVYSDNARAIALYERFGFVREGLLRGYGLRNGQYVDTLSMARWHPRPPGLMAAEP</sequence>
<dbReference type="Pfam" id="PF00583">
    <property type="entry name" value="Acetyltransf_1"/>
    <property type="match status" value="1"/>
</dbReference>
<dbReference type="AlphaFoldDB" id="A0A931IY65"/>
<reference evidence="2" key="1">
    <citation type="submission" date="2020-12" db="EMBL/GenBank/DDBJ databases">
        <title>The genome sequence of Inhella sp. 1Y17.</title>
        <authorList>
            <person name="Liu Y."/>
        </authorList>
    </citation>
    <scope>NUCLEOTIDE SEQUENCE</scope>
    <source>
        <strain evidence="2">1Y17</strain>
    </source>
</reference>
<dbReference type="EMBL" id="JAEDAK010000002">
    <property type="protein sequence ID" value="MBH9575919.1"/>
    <property type="molecule type" value="Genomic_DNA"/>
</dbReference>
<dbReference type="Proteomes" id="UP000613266">
    <property type="component" value="Unassembled WGS sequence"/>
</dbReference>
<dbReference type="Gene3D" id="3.40.630.30">
    <property type="match status" value="1"/>
</dbReference>
<dbReference type="CDD" id="cd04301">
    <property type="entry name" value="NAT_SF"/>
    <property type="match status" value="1"/>
</dbReference>